<organism evidence="1 2">
    <name type="scientific">Astrephomene gubernaculifera</name>
    <dbReference type="NCBI Taxonomy" id="47775"/>
    <lineage>
        <taxon>Eukaryota</taxon>
        <taxon>Viridiplantae</taxon>
        <taxon>Chlorophyta</taxon>
        <taxon>core chlorophytes</taxon>
        <taxon>Chlorophyceae</taxon>
        <taxon>CS clade</taxon>
        <taxon>Chlamydomonadales</taxon>
        <taxon>Astrephomenaceae</taxon>
        <taxon>Astrephomene</taxon>
    </lineage>
</organism>
<evidence type="ECO:0000313" key="2">
    <source>
        <dbReference type="Proteomes" id="UP001054857"/>
    </source>
</evidence>
<gene>
    <name evidence="1" type="ORF">Agub_g7244</name>
</gene>
<dbReference type="AlphaFoldDB" id="A0AAD3DPT2"/>
<keyword evidence="2" id="KW-1185">Reference proteome</keyword>
<sequence>MDQQFRAALAALNGTEPTRQSAANLWLNDFQHTPEAWGAALALLDPASGASADEAFFAANLLTSKTRREWGRLNAQQRSELAEAFSSKLHSLLLSGPPSAAAAVPPHLSDRLVLLAATAAVLGGTAAAGRHLGRAQEVAAAGRAALTAPGASPGDMAGGAVLLRCSLLMLQHLAEEADELD</sequence>
<dbReference type="InterPro" id="IPR016024">
    <property type="entry name" value="ARM-type_fold"/>
</dbReference>
<dbReference type="Proteomes" id="UP001054857">
    <property type="component" value="Unassembled WGS sequence"/>
</dbReference>
<dbReference type="GO" id="GO:0006606">
    <property type="term" value="P:protein import into nucleus"/>
    <property type="evidence" value="ECO:0007669"/>
    <property type="project" value="TreeGrafter"/>
</dbReference>
<dbReference type="SUPFAM" id="SSF48371">
    <property type="entry name" value="ARM repeat"/>
    <property type="match status" value="1"/>
</dbReference>
<feature type="non-terminal residue" evidence="1">
    <location>
        <position position="1"/>
    </location>
</feature>
<name>A0AAD3DPT2_9CHLO</name>
<dbReference type="EMBL" id="BMAR01000010">
    <property type="protein sequence ID" value="GFR45790.1"/>
    <property type="molecule type" value="Genomic_DNA"/>
</dbReference>
<reference evidence="1 2" key="1">
    <citation type="journal article" date="2021" name="Sci. Rep.">
        <title>Genome sequencing of the multicellular alga Astrephomene provides insights into convergent evolution of germ-soma differentiation.</title>
        <authorList>
            <person name="Yamashita S."/>
            <person name="Yamamoto K."/>
            <person name="Matsuzaki R."/>
            <person name="Suzuki S."/>
            <person name="Yamaguchi H."/>
            <person name="Hirooka S."/>
            <person name="Minakuchi Y."/>
            <person name="Miyagishima S."/>
            <person name="Kawachi M."/>
            <person name="Toyoda A."/>
            <person name="Nozaki H."/>
        </authorList>
    </citation>
    <scope>NUCLEOTIDE SEQUENCE [LARGE SCALE GENOMIC DNA]</scope>
    <source>
        <strain evidence="1 2">NIES-4017</strain>
    </source>
</reference>
<dbReference type="PANTHER" id="PTHR12363">
    <property type="entry name" value="TRANSPORTIN 3 AND IMPORTIN 13"/>
    <property type="match status" value="1"/>
</dbReference>
<dbReference type="InterPro" id="IPR011989">
    <property type="entry name" value="ARM-like"/>
</dbReference>
<dbReference type="PANTHER" id="PTHR12363:SF54">
    <property type="entry name" value="NUCLEAR TRANSPORT RECEPTOR"/>
    <property type="match status" value="1"/>
</dbReference>
<dbReference type="InterPro" id="IPR051345">
    <property type="entry name" value="Importin_beta-like_NTR"/>
</dbReference>
<comment type="caution">
    <text evidence="1">The sequence shown here is derived from an EMBL/GenBank/DDBJ whole genome shotgun (WGS) entry which is preliminary data.</text>
</comment>
<protein>
    <recommendedName>
        <fullName evidence="3">Importin N-terminal domain-containing protein</fullName>
    </recommendedName>
</protein>
<evidence type="ECO:0008006" key="3">
    <source>
        <dbReference type="Google" id="ProtNLM"/>
    </source>
</evidence>
<dbReference type="GO" id="GO:0005737">
    <property type="term" value="C:cytoplasm"/>
    <property type="evidence" value="ECO:0007669"/>
    <property type="project" value="TreeGrafter"/>
</dbReference>
<dbReference type="Gene3D" id="1.25.10.10">
    <property type="entry name" value="Leucine-rich Repeat Variant"/>
    <property type="match status" value="1"/>
</dbReference>
<proteinExistence type="predicted"/>
<accession>A0AAD3DPT2</accession>
<evidence type="ECO:0000313" key="1">
    <source>
        <dbReference type="EMBL" id="GFR45790.1"/>
    </source>
</evidence>